<gene>
    <name evidence="6" type="ORF">SAMN04488544_2337</name>
</gene>
<feature type="domain" description="Rieske" evidence="5">
    <location>
        <begin position="4"/>
        <end position="99"/>
    </location>
</feature>
<dbReference type="STRING" id="546874.SAMN04488544_2337"/>
<dbReference type="PANTHER" id="PTHR21496:SF23">
    <property type="entry name" value="3-PHENYLPROPIONATE_CINNAMIC ACID DIOXYGENASE FERREDOXIN SUBUNIT"/>
    <property type="match status" value="1"/>
</dbReference>
<accession>A0A1H2MM49</accession>
<dbReference type="InterPro" id="IPR017941">
    <property type="entry name" value="Rieske_2Fe-2S"/>
</dbReference>
<dbReference type="SUPFAM" id="SSF50022">
    <property type="entry name" value="ISP domain"/>
    <property type="match status" value="1"/>
</dbReference>
<dbReference type="CDD" id="cd03528">
    <property type="entry name" value="Rieske_RO_ferredoxin"/>
    <property type="match status" value="1"/>
</dbReference>
<dbReference type="GO" id="GO:0046872">
    <property type="term" value="F:metal ion binding"/>
    <property type="evidence" value="ECO:0007669"/>
    <property type="project" value="UniProtKB-KW"/>
</dbReference>
<keyword evidence="2" id="KW-0479">Metal-binding</keyword>
<protein>
    <submittedName>
        <fullName evidence="6">3-phenylpropionate/trans-cinnamate dioxygenase ferredoxin subunit</fullName>
    </submittedName>
</protein>
<dbReference type="GO" id="GO:0016705">
    <property type="term" value="F:oxidoreductase activity, acting on paired donors, with incorporation or reduction of molecular oxygen"/>
    <property type="evidence" value="ECO:0007669"/>
    <property type="project" value="UniProtKB-ARBA"/>
</dbReference>
<dbReference type="GO" id="GO:0051213">
    <property type="term" value="F:dioxygenase activity"/>
    <property type="evidence" value="ECO:0007669"/>
    <property type="project" value="UniProtKB-KW"/>
</dbReference>
<dbReference type="GO" id="GO:0051537">
    <property type="term" value="F:2 iron, 2 sulfur cluster binding"/>
    <property type="evidence" value="ECO:0007669"/>
    <property type="project" value="UniProtKB-KW"/>
</dbReference>
<reference evidence="7" key="1">
    <citation type="submission" date="2016-10" db="EMBL/GenBank/DDBJ databases">
        <authorList>
            <person name="Varghese N."/>
            <person name="Submissions S."/>
        </authorList>
    </citation>
    <scope>NUCLEOTIDE SEQUENCE [LARGE SCALE GENOMIC DNA]</scope>
    <source>
        <strain evidence="7">DSM 21743</strain>
    </source>
</reference>
<proteinExistence type="predicted"/>
<dbReference type="PANTHER" id="PTHR21496">
    <property type="entry name" value="FERREDOXIN-RELATED"/>
    <property type="match status" value="1"/>
</dbReference>
<dbReference type="PROSITE" id="PS51296">
    <property type="entry name" value="RIESKE"/>
    <property type="match status" value="1"/>
</dbReference>
<keyword evidence="4" id="KW-0411">Iron-sulfur</keyword>
<evidence type="ECO:0000259" key="5">
    <source>
        <dbReference type="PROSITE" id="PS51296"/>
    </source>
</evidence>
<dbReference type="OrthoDB" id="147178at2"/>
<dbReference type="RefSeq" id="WP_091074558.1">
    <property type="nucleotide sequence ID" value="NZ_LT629799.1"/>
</dbReference>
<evidence type="ECO:0000313" key="6">
    <source>
        <dbReference type="EMBL" id="SDU94289.1"/>
    </source>
</evidence>
<sequence length="110" mass="11659">MALVRACALRELAAESALSVEVGRDDVAVVRSGDRIYAIADECSHAAIPLSEGDVGDGEIECYLHGSRFDLTTGQPLGLPATEPVAVYRVEVEGDDVYVDLDARPDAPTN</sequence>
<keyword evidence="6" id="KW-0223">Dioxygenase</keyword>
<name>A0A1H2MM49_9ACTN</name>
<evidence type="ECO:0000256" key="2">
    <source>
        <dbReference type="ARBA" id="ARBA00022723"/>
    </source>
</evidence>
<dbReference type="EMBL" id="LT629799">
    <property type="protein sequence ID" value="SDU94289.1"/>
    <property type="molecule type" value="Genomic_DNA"/>
</dbReference>
<organism evidence="6 7">
    <name type="scientific">Microlunatus sagamiharensis</name>
    <dbReference type="NCBI Taxonomy" id="546874"/>
    <lineage>
        <taxon>Bacteria</taxon>
        <taxon>Bacillati</taxon>
        <taxon>Actinomycetota</taxon>
        <taxon>Actinomycetes</taxon>
        <taxon>Propionibacteriales</taxon>
        <taxon>Propionibacteriaceae</taxon>
        <taxon>Microlunatus</taxon>
    </lineage>
</organism>
<keyword evidence="7" id="KW-1185">Reference proteome</keyword>
<evidence type="ECO:0000256" key="1">
    <source>
        <dbReference type="ARBA" id="ARBA00022714"/>
    </source>
</evidence>
<dbReference type="Proteomes" id="UP000198825">
    <property type="component" value="Chromosome I"/>
</dbReference>
<dbReference type="Pfam" id="PF00355">
    <property type="entry name" value="Rieske"/>
    <property type="match status" value="1"/>
</dbReference>
<keyword evidence="1" id="KW-0001">2Fe-2S</keyword>
<evidence type="ECO:0000256" key="3">
    <source>
        <dbReference type="ARBA" id="ARBA00023004"/>
    </source>
</evidence>
<dbReference type="AlphaFoldDB" id="A0A1H2MM49"/>
<evidence type="ECO:0000256" key="4">
    <source>
        <dbReference type="ARBA" id="ARBA00023014"/>
    </source>
</evidence>
<evidence type="ECO:0000313" key="7">
    <source>
        <dbReference type="Proteomes" id="UP000198825"/>
    </source>
</evidence>
<dbReference type="InterPro" id="IPR036922">
    <property type="entry name" value="Rieske_2Fe-2S_sf"/>
</dbReference>
<keyword evidence="3" id="KW-0408">Iron</keyword>
<keyword evidence="6" id="KW-0560">Oxidoreductase</keyword>
<dbReference type="GO" id="GO:0004497">
    <property type="term" value="F:monooxygenase activity"/>
    <property type="evidence" value="ECO:0007669"/>
    <property type="project" value="UniProtKB-ARBA"/>
</dbReference>
<dbReference type="Gene3D" id="2.102.10.10">
    <property type="entry name" value="Rieske [2Fe-2S] iron-sulphur domain"/>
    <property type="match status" value="1"/>
</dbReference>